<comment type="similarity">
    <text evidence="1">Belongs to the LysR transcriptional regulatory family.</text>
</comment>
<evidence type="ECO:0000313" key="6">
    <source>
        <dbReference type="EMBL" id="KRK32565.1"/>
    </source>
</evidence>
<keyword evidence="7" id="KW-1185">Reference proteome</keyword>
<dbReference type="Pfam" id="PF03466">
    <property type="entry name" value="LysR_substrate"/>
    <property type="match status" value="1"/>
</dbReference>
<keyword evidence="2" id="KW-0805">Transcription regulation</keyword>
<dbReference type="AlphaFoldDB" id="A0A0R1GEN6"/>
<keyword evidence="3" id="KW-0238">DNA-binding</keyword>
<dbReference type="GO" id="GO:0032993">
    <property type="term" value="C:protein-DNA complex"/>
    <property type="evidence" value="ECO:0007669"/>
    <property type="project" value="TreeGrafter"/>
</dbReference>
<dbReference type="InterPro" id="IPR005119">
    <property type="entry name" value="LysR_subst-bd"/>
</dbReference>
<sequence>MNLMRNLAMNPLQIEYFLSVARTKSVAQSARELFVSAPAISKQLAALERDLDVTLLTRSHSGMTLTPAGQEYYDFFAKTFTELNAIKQRYVAKQTATLNFSLGIFKDWPLYDRLHKLEQRLKQIFPRLTLTIQPLSVSELVAGLTQQRLDMILCMPNRLLAPQQATLTETKLCTIQKMLVYANYLLGSAHKNVTVADFAQQTWFSIANPSQQAALADDALICEHYGLDPKIVSTANLDATLAMVAMGKGVTILDKWSVYRYFPELSGIPLAFNREVCLFAPQATDDSLQHTIALILKDIF</sequence>
<dbReference type="STRING" id="1423726.FC07_GL001990"/>
<name>A0A0R1GEN6_9LACO</name>
<proteinExistence type="inferred from homology"/>
<comment type="caution">
    <text evidence="6">The sequence shown here is derived from an EMBL/GenBank/DDBJ whole genome shotgun (WGS) entry which is preliminary data.</text>
</comment>
<dbReference type="Pfam" id="PF00126">
    <property type="entry name" value="HTH_1"/>
    <property type="match status" value="1"/>
</dbReference>
<dbReference type="SUPFAM" id="SSF46785">
    <property type="entry name" value="Winged helix' DNA-binding domain"/>
    <property type="match status" value="1"/>
</dbReference>
<evidence type="ECO:0000313" key="7">
    <source>
        <dbReference type="Proteomes" id="UP000051461"/>
    </source>
</evidence>
<dbReference type="Gene3D" id="3.40.190.10">
    <property type="entry name" value="Periplasmic binding protein-like II"/>
    <property type="match status" value="2"/>
</dbReference>
<dbReference type="InterPro" id="IPR000847">
    <property type="entry name" value="LysR_HTH_N"/>
</dbReference>
<evidence type="ECO:0000256" key="3">
    <source>
        <dbReference type="ARBA" id="ARBA00023125"/>
    </source>
</evidence>
<accession>A0A0R1GEN6</accession>
<dbReference type="GO" id="GO:0003700">
    <property type="term" value="F:DNA-binding transcription factor activity"/>
    <property type="evidence" value="ECO:0007669"/>
    <property type="project" value="InterPro"/>
</dbReference>
<dbReference type="Proteomes" id="UP000051461">
    <property type="component" value="Unassembled WGS sequence"/>
</dbReference>
<evidence type="ECO:0000259" key="5">
    <source>
        <dbReference type="PROSITE" id="PS50931"/>
    </source>
</evidence>
<dbReference type="Gene3D" id="1.10.10.10">
    <property type="entry name" value="Winged helix-like DNA-binding domain superfamily/Winged helix DNA-binding domain"/>
    <property type="match status" value="1"/>
</dbReference>
<dbReference type="GO" id="GO:0003677">
    <property type="term" value="F:DNA binding"/>
    <property type="evidence" value="ECO:0007669"/>
    <property type="project" value="UniProtKB-KW"/>
</dbReference>
<dbReference type="PROSITE" id="PS50931">
    <property type="entry name" value="HTH_LYSR"/>
    <property type="match status" value="1"/>
</dbReference>
<reference evidence="6 7" key="1">
    <citation type="journal article" date="2015" name="Genome Announc.">
        <title>Expanding the biotechnology potential of lactobacilli through comparative genomics of 213 strains and associated genera.</title>
        <authorList>
            <person name="Sun Z."/>
            <person name="Harris H.M."/>
            <person name="McCann A."/>
            <person name="Guo C."/>
            <person name="Argimon S."/>
            <person name="Zhang W."/>
            <person name="Yang X."/>
            <person name="Jeffery I.B."/>
            <person name="Cooney J.C."/>
            <person name="Kagawa T.F."/>
            <person name="Liu W."/>
            <person name="Song Y."/>
            <person name="Salvetti E."/>
            <person name="Wrobel A."/>
            <person name="Rasinkangas P."/>
            <person name="Parkhill J."/>
            <person name="Rea M.C."/>
            <person name="O'Sullivan O."/>
            <person name="Ritari J."/>
            <person name="Douillard F.P."/>
            <person name="Paul Ross R."/>
            <person name="Yang R."/>
            <person name="Briner A.E."/>
            <person name="Felis G.E."/>
            <person name="de Vos W.M."/>
            <person name="Barrangou R."/>
            <person name="Klaenhammer T.R."/>
            <person name="Caufield P.W."/>
            <person name="Cui Y."/>
            <person name="Zhang H."/>
            <person name="O'Toole P.W."/>
        </authorList>
    </citation>
    <scope>NUCLEOTIDE SEQUENCE [LARGE SCALE GENOMIC DNA]</scope>
    <source>
        <strain evidence="6 7">DSM 20003</strain>
    </source>
</reference>
<dbReference type="PANTHER" id="PTHR30346:SF0">
    <property type="entry name" value="HCA OPERON TRANSCRIPTIONAL ACTIVATOR HCAR"/>
    <property type="match status" value="1"/>
</dbReference>
<dbReference type="FunFam" id="1.10.10.10:FF:000001">
    <property type="entry name" value="LysR family transcriptional regulator"/>
    <property type="match status" value="1"/>
</dbReference>
<organism evidence="6 7">
    <name type="scientific">Loigolactobacillus bifermentans DSM 20003</name>
    <dbReference type="NCBI Taxonomy" id="1423726"/>
    <lineage>
        <taxon>Bacteria</taxon>
        <taxon>Bacillati</taxon>
        <taxon>Bacillota</taxon>
        <taxon>Bacilli</taxon>
        <taxon>Lactobacillales</taxon>
        <taxon>Lactobacillaceae</taxon>
        <taxon>Loigolactobacillus</taxon>
    </lineage>
</organism>
<dbReference type="EMBL" id="AZDA01000140">
    <property type="protein sequence ID" value="KRK32565.1"/>
    <property type="molecule type" value="Genomic_DNA"/>
</dbReference>
<dbReference type="CDD" id="cd05466">
    <property type="entry name" value="PBP2_LTTR_substrate"/>
    <property type="match status" value="1"/>
</dbReference>
<feature type="domain" description="HTH lysR-type" evidence="5">
    <location>
        <begin position="9"/>
        <end position="66"/>
    </location>
</feature>
<gene>
    <name evidence="6" type="ORF">FC07_GL001990</name>
</gene>
<dbReference type="PATRIC" id="fig|1423726.3.peg.2066"/>
<dbReference type="InterPro" id="IPR036388">
    <property type="entry name" value="WH-like_DNA-bd_sf"/>
</dbReference>
<evidence type="ECO:0000256" key="4">
    <source>
        <dbReference type="ARBA" id="ARBA00023163"/>
    </source>
</evidence>
<dbReference type="PANTHER" id="PTHR30346">
    <property type="entry name" value="TRANSCRIPTIONAL DUAL REGULATOR HCAR-RELATED"/>
    <property type="match status" value="1"/>
</dbReference>
<dbReference type="SUPFAM" id="SSF53850">
    <property type="entry name" value="Periplasmic binding protein-like II"/>
    <property type="match status" value="1"/>
</dbReference>
<protein>
    <recommendedName>
        <fullName evidence="5">HTH lysR-type domain-containing protein</fullName>
    </recommendedName>
</protein>
<evidence type="ECO:0000256" key="1">
    <source>
        <dbReference type="ARBA" id="ARBA00009437"/>
    </source>
</evidence>
<keyword evidence="4" id="KW-0804">Transcription</keyword>
<evidence type="ECO:0000256" key="2">
    <source>
        <dbReference type="ARBA" id="ARBA00023015"/>
    </source>
</evidence>
<dbReference type="InterPro" id="IPR036390">
    <property type="entry name" value="WH_DNA-bd_sf"/>
</dbReference>